<dbReference type="RefSeq" id="WP_175106259.1">
    <property type="nucleotide sequence ID" value="NZ_CADIKM010000020.1"/>
</dbReference>
<keyword evidence="2" id="KW-1185">Reference proteome</keyword>
<accession>A0A6S7BKY1</accession>
<dbReference type="Proteomes" id="UP000494115">
    <property type="component" value="Unassembled WGS sequence"/>
</dbReference>
<protein>
    <submittedName>
        <fullName evidence="1">Uncharacterized protein</fullName>
    </submittedName>
</protein>
<dbReference type="EMBL" id="CADIKM010000020">
    <property type="protein sequence ID" value="CAB3794790.1"/>
    <property type="molecule type" value="Genomic_DNA"/>
</dbReference>
<dbReference type="AlphaFoldDB" id="A0A6S7BKY1"/>
<evidence type="ECO:0000313" key="2">
    <source>
        <dbReference type="Proteomes" id="UP000494115"/>
    </source>
</evidence>
<proteinExistence type="predicted"/>
<reference evidence="1 2" key="1">
    <citation type="submission" date="2020-04" db="EMBL/GenBank/DDBJ databases">
        <authorList>
            <person name="De Canck E."/>
        </authorList>
    </citation>
    <scope>NUCLEOTIDE SEQUENCE [LARGE SCALE GENOMIC DNA]</scope>
    <source>
        <strain evidence="1 2">LMG 28138</strain>
    </source>
</reference>
<evidence type="ECO:0000313" key="1">
    <source>
        <dbReference type="EMBL" id="CAB3794790.1"/>
    </source>
</evidence>
<name>A0A6S7BKY1_9BURK</name>
<sequence>MRSTRATYAVERLKTRSGNPGYAAVSLSGGLFYLIDRGADKGADTRADTRVGAANVDTGAQQIAGQPGARSPAKLCGPLPLDAFVAFVDGLGPPKPSKASKLDLAFEEQLRKSRS</sequence>
<gene>
    <name evidence="1" type="ORF">LMG28138_03746</name>
</gene>
<organism evidence="1 2">
    <name type="scientific">Pararobbsia alpina</name>
    <dbReference type="NCBI Taxonomy" id="621374"/>
    <lineage>
        <taxon>Bacteria</taxon>
        <taxon>Pseudomonadati</taxon>
        <taxon>Pseudomonadota</taxon>
        <taxon>Betaproteobacteria</taxon>
        <taxon>Burkholderiales</taxon>
        <taxon>Burkholderiaceae</taxon>
        <taxon>Pararobbsia</taxon>
    </lineage>
</organism>